<dbReference type="CDD" id="cd02440">
    <property type="entry name" value="AdoMet_MTases"/>
    <property type="match status" value="1"/>
</dbReference>
<feature type="binding site" evidence="13">
    <location>
        <position position="314"/>
    </location>
    <ligand>
        <name>S-adenosyl-L-methionine</name>
        <dbReference type="ChEBI" id="CHEBI:59789"/>
    </ligand>
</feature>
<dbReference type="EMBL" id="LJJD01000013">
    <property type="protein sequence ID" value="KQL58190.1"/>
    <property type="molecule type" value="Genomic_DNA"/>
</dbReference>
<dbReference type="AlphaFoldDB" id="A0A9D5DQ03"/>
<name>A0A9D5DQ03_9BACI</name>
<protein>
    <recommendedName>
        <fullName evidence="3">16S rRNA (cytosine(967)-C(5))-methyltransferase</fullName>
        <ecNumber evidence="3">2.1.1.176</ecNumber>
    </recommendedName>
    <alternativeName>
        <fullName evidence="10">16S rRNA m5C967 methyltransferase</fullName>
    </alternativeName>
    <alternativeName>
        <fullName evidence="11">rRNA (cytosine-C(5)-)-methyltransferase RsmB</fullName>
    </alternativeName>
</protein>
<accession>A0A9D5DQ03</accession>
<sequence length="450" mass="50653">MTKDKATVREVAMDALVKIEKNQAYSHLLVNHTLKEAGLSHQDTGLLTELVYGTVARRLTLDYYLAPFLTKSKKKRELWVDVLLRLSVYQMVYLDRIPDRAIVHEAVTIANKRGHKGISGLVNGVLRSIQREGLPTFSAIKDEVARLAIETSHPEWLLKKWIEQYSYDEARAMAFINNEPPETSLRVNRMKATVEQVIRKLDEEGVEVVPSVLLPDLAVIVKKGNPFSTAAYQNGYFTAQDEASMLVGLLVGAEEDMDVLDTCAAPGGKTTHLAETLNGTGSVTSFDLHKQKIKLIHEQVTRLQLPNVTADTQDAKKLTDRIDHSYNRVLVDAPCTGLGVIRRKPDIRWSKTEEDINRITHTQQLILANASQFVQPTGTLVYSTCTVDREENERVVEAFLSNHPFVVDEAAFDRLPKQVRERGRFGQYGLTILPQDFQTDGFFMVALKRV</sequence>
<dbReference type="GO" id="GO:0008649">
    <property type="term" value="F:rRNA methyltransferase activity"/>
    <property type="evidence" value="ECO:0007669"/>
    <property type="project" value="InterPro"/>
</dbReference>
<organism evidence="15 16">
    <name type="scientific">Alkalicoccobacillus plakortidis</name>
    <dbReference type="NCBI Taxonomy" id="444060"/>
    <lineage>
        <taxon>Bacteria</taxon>
        <taxon>Bacillati</taxon>
        <taxon>Bacillota</taxon>
        <taxon>Bacilli</taxon>
        <taxon>Bacillales</taxon>
        <taxon>Bacillaceae</taxon>
        <taxon>Alkalicoccobacillus</taxon>
    </lineage>
</organism>
<evidence type="ECO:0000256" key="11">
    <source>
        <dbReference type="ARBA" id="ARBA00031088"/>
    </source>
</evidence>
<dbReference type="FunFam" id="1.10.940.10:FF:000006">
    <property type="entry name" value="16S rRNA (Cytosine(967)-C(5))-methyltransferase RsmB"/>
    <property type="match status" value="1"/>
</dbReference>
<dbReference type="InterPro" id="IPR001678">
    <property type="entry name" value="MeTrfase_RsmB-F_NOP2_dom"/>
</dbReference>
<evidence type="ECO:0000259" key="14">
    <source>
        <dbReference type="PROSITE" id="PS51686"/>
    </source>
</evidence>
<dbReference type="InterPro" id="IPR023267">
    <property type="entry name" value="RCMT"/>
</dbReference>
<evidence type="ECO:0000256" key="13">
    <source>
        <dbReference type="PROSITE-ProRule" id="PRU01023"/>
    </source>
</evidence>
<keyword evidence="6 13" id="KW-0489">Methyltransferase</keyword>
<keyword evidence="16" id="KW-1185">Reference proteome</keyword>
<evidence type="ECO:0000256" key="9">
    <source>
        <dbReference type="ARBA" id="ARBA00022884"/>
    </source>
</evidence>
<feature type="binding site" evidence="13">
    <location>
        <position position="287"/>
    </location>
    <ligand>
        <name>S-adenosyl-L-methionine</name>
        <dbReference type="ChEBI" id="CHEBI:59789"/>
    </ligand>
</feature>
<feature type="binding site" evidence="13">
    <location>
        <position position="332"/>
    </location>
    <ligand>
        <name>S-adenosyl-L-methionine</name>
        <dbReference type="ChEBI" id="CHEBI:59789"/>
    </ligand>
</feature>
<feature type="domain" description="SAM-dependent MTase RsmB/NOP-type" evidence="14">
    <location>
        <begin position="173"/>
        <end position="450"/>
    </location>
</feature>
<dbReference type="InterPro" id="IPR035926">
    <property type="entry name" value="NusB-like_sf"/>
</dbReference>
<dbReference type="FunFam" id="3.40.50.150:FF:000022">
    <property type="entry name" value="Ribosomal RNA small subunit methyltransferase B"/>
    <property type="match status" value="1"/>
</dbReference>
<evidence type="ECO:0000256" key="5">
    <source>
        <dbReference type="ARBA" id="ARBA00022552"/>
    </source>
</evidence>
<keyword evidence="4" id="KW-0963">Cytoplasm</keyword>
<evidence type="ECO:0000256" key="4">
    <source>
        <dbReference type="ARBA" id="ARBA00022490"/>
    </source>
</evidence>
<dbReference type="InterPro" id="IPR006027">
    <property type="entry name" value="NusB_RsmB_TIM44"/>
</dbReference>
<proteinExistence type="inferred from homology"/>
<gene>
    <name evidence="15" type="ORF">AN965_05300</name>
</gene>
<dbReference type="PANTHER" id="PTHR22807:SF53">
    <property type="entry name" value="RIBOSOMAL RNA SMALL SUBUNIT METHYLTRANSFERASE B-RELATED"/>
    <property type="match status" value="1"/>
</dbReference>
<dbReference type="GO" id="GO:0005737">
    <property type="term" value="C:cytoplasm"/>
    <property type="evidence" value="ECO:0007669"/>
    <property type="project" value="UniProtKB-SubCell"/>
</dbReference>
<dbReference type="EC" id="2.1.1.176" evidence="3"/>
<dbReference type="Pfam" id="PF01029">
    <property type="entry name" value="NusB"/>
    <property type="match status" value="1"/>
</dbReference>
<evidence type="ECO:0000256" key="12">
    <source>
        <dbReference type="ARBA" id="ARBA00047283"/>
    </source>
</evidence>
<evidence type="ECO:0000256" key="2">
    <source>
        <dbReference type="ARBA" id="ARBA00004496"/>
    </source>
</evidence>
<evidence type="ECO:0000256" key="1">
    <source>
        <dbReference type="ARBA" id="ARBA00002724"/>
    </source>
</evidence>
<comment type="catalytic activity">
    <reaction evidence="12">
        <text>cytidine(967) in 16S rRNA + S-adenosyl-L-methionine = 5-methylcytidine(967) in 16S rRNA + S-adenosyl-L-homocysteine + H(+)</text>
        <dbReference type="Rhea" id="RHEA:42748"/>
        <dbReference type="Rhea" id="RHEA-COMP:10219"/>
        <dbReference type="Rhea" id="RHEA-COMP:10220"/>
        <dbReference type="ChEBI" id="CHEBI:15378"/>
        <dbReference type="ChEBI" id="CHEBI:57856"/>
        <dbReference type="ChEBI" id="CHEBI:59789"/>
        <dbReference type="ChEBI" id="CHEBI:74483"/>
        <dbReference type="ChEBI" id="CHEBI:82748"/>
        <dbReference type="EC" id="2.1.1.176"/>
    </reaction>
</comment>
<dbReference type="Pfam" id="PF22458">
    <property type="entry name" value="RsmF-B_ferredox"/>
    <property type="match status" value="1"/>
</dbReference>
<dbReference type="GO" id="GO:0006355">
    <property type="term" value="P:regulation of DNA-templated transcription"/>
    <property type="evidence" value="ECO:0007669"/>
    <property type="project" value="InterPro"/>
</dbReference>
<keyword evidence="5" id="KW-0698">rRNA processing</keyword>
<dbReference type="PRINTS" id="PR02008">
    <property type="entry name" value="RCMTFAMILY"/>
</dbReference>
<dbReference type="Gene3D" id="3.30.70.1170">
    <property type="entry name" value="Sun protein, domain 3"/>
    <property type="match status" value="1"/>
</dbReference>
<feature type="binding site" evidence="13">
    <location>
        <begin position="263"/>
        <end position="269"/>
    </location>
    <ligand>
        <name>S-adenosyl-L-methionine</name>
        <dbReference type="ChEBI" id="CHEBI:59789"/>
    </ligand>
</feature>
<comment type="function">
    <text evidence="1">Specifically methylates the cytosine at position 967 (m5C967) of 16S rRNA.</text>
</comment>
<dbReference type="Gene3D" id="3.40.50.150">
    <property type="entry name" value="Vaccinia Virus protein VP39"/>
    <property type="match status" value="1"/>
</dbReference>
<dbReference type="NCBIfam" id="NF011494">
    <property type="entry name" value="PRK14902.1"/>
    <property type="match status" value="1"/>
</dbReference>
<evidence type="ECO:0000256" key="6">
    <source>
        <dbReference type="ARBA" id="ARBA00022603"/>
    </source>
</evidence>
<keyword evidence="9 13" id="KW-0694">RNA-binding</keyword>
<evidence type="ECO:0000256" key="10">
    <source>
        <dbReference type="ARBA" id="ARBA00030399"/>
    </source>
</evidence>
<dbReference type="NCBIfam" id="TIGR00563">
    <property type="entry name" value="rsmB"/>
    <property type="match status" value="1"/>
</dbReference>
<dbReference type="Pfam" id="PF01189">
    <property type="entry name" value="Methyltr_RsmB-F"/>
    <property type="match status" value="1"/>
</dbReference>
<evidence type="ECO:0000313" key="15">
    <source>
        <dbReference type="EMBL" id="KQL58190.1"/>
    </source>
</evidence>
<dbReference type="Proteomes" id="UP000051061">
    <property type="component" value="Unassembled WGS sequence"/>
</dbReference>
<keyword evidence="7 13" id="KW-0808">Transferase</keyword>
<dbReference type="InterPro" id="IPR004573">
    <property type="entry name" value="rRNA_ssu_MeTfrase_B"/>
</dbReference>
<dbReference type="InterPro" id="IPR054728">
    <property type="entry name" value="RsmB-like_ferredoxin"/>
</dbReference>
<evidence type="ECO:0000256" key="3">
    <source>
        <dbReference type="ARBA" id="ARBA00012140"/>
    </source>
</evidence>
<evidence type="ECO:0000313" key="16">
    <source>
        <dbReference type="Proteomes" id="UP000051061"/>
    </source>
</evidence>
<dbReference type="Gene3D" id="1.10.940.10">
    <property type="entry name" value="NusB-like"/>
    <property type="match status" value="1"/>
</dbReference>
<comment type="similarity">
    <text evidence="13">Belongs to the class I-like SAM-binding methyltransferase superfamily. RsmB/NOP family.</text>
</comment>
<dbReference type="PANTHER" id="PTHR22807">
    <property type="entry name" value="NOP2 YEAST -RELATED NOL1/NOP2/FMU SUN DOMAIN-CONTAINING"/>
    <property type="match status" value="1"/>
</dbReference>
<feature type="active site" description="Nucleophile" evidence="13">
    <location>
        <position position="385"/>
    </location>
</feature>
<evidence type="ECO:0000256" key="7">
    <source>
        <dbReference type="ARBA" id="ARBA00022679"/>
    </source>
</evidence>
<dbReference type="InterPro" id="IPR049560">
    <property type="entry name" value="MeTrfase_RsmB-F_NOP2_cat"/>
</dbReference>
<comment type="subcellular location">
    <subcellularLocation>
        <location evidence="2">Cytoplasm</location>
    </subcellularLocation>
</comment>
<dbReference type="SUPFAM" id="SSF53335">
    <property type="entry name" value="S-adenosyl-L-methionine-dependent methyltransferases"/>
    <property type="match status" value="1"/>
</dbReference>
<reference evidence="15 16" key="1">
    <citation type="submission" date="2015-09" db="EMBL/GenBank/DDBJ databases">
        <title>Genome sequencing project for genomic taxonomy and phylogenomics of Bacillus-like bacteria.</title>
        <authorList>
            <person name="Liu B."/>
            <person name="Wang J."/>
            <person name="Zhu Y."/>
            <person name="Liu G."/>
            <person name="Chen Q."/>
            <person name="Chen Z."/>
            <person name="Lan J."/>
            <person name="Che J."/>
            <person name="Ge C."/>
            <person name="Shi H."/>
            <person name="Pan Z."/>
            <person name="Liu X."/>
        </authorList>
    </citation>
    <scope>NUCLEOTIDE SEQUENCE [LARGE SCALE GENOMIC DNA]</scope>
    <source>
        <strain evidence="15 16">DSM 19153</strain>
    </source>
</reference>
<comment type="caution">
    <text evidence="15">The sequence shown here is derived from an EMBL/GenBank/DDBJ whole genome shotgun (WGS) entry which is preliminary data.</text>
</comment>
<evidence type="ECO:0000256" key="8">
    <source>
        <dbReference type="ARBA" id="ARBA00022691"/>
    </source>
</evidence>
<keyword evidence="8 13" id="KW-0949">S-adenosyl-L-methionine</keyword>
<dbReference type="PROSITE" id="PS51686">
    <property type="entry name" value="SAM_MT_RSMB_NOP"/>
    <property type="match status" value="1"/>
</dbReference>
<dbReference type="GO" id="GO:0003723">
    <property type="term" value="F:RNA binding"/>
    <property type="evidence" value="ECO:0007669"/>
    <property type="project" value="UniProtKB-UniRule"/>
</dbReference>
<dbReference type="InterPro" id="IPR029063">
    <property type="entry name" value="SAM-dependent_MTases_sf"/>
</dbReference>
<dbReference type="SUPFAM" id="SSF48013">
    <property type="entry name" value="NusB-like"/>
    <property type="match status" value="1"/>
</dbReference>